<proteinExistence type="predicted"/>
<protein>
    <submittedName>
        <fullName evidence="1">Uncharacterized protein</fullName>
    </submittedName>
</protein>
<evidence type="ECO:0000313" key="2">
    <source>
        <dbReference type="Proteomes" id="UP000245626"/>
    </source>
</evidence>
<name>A0ACD0P5D3_9BASI</name>
<keyword evidence="2" id="KW-1185">Reference proteome</keyword>
<organism evidence="1 2">
    <name type="scientific">Violaceomyces palustris</name>
    <dbReference type="NCBI Taxonomy" id="1673888"/>
    <lineage>
        <taxon>Eukaryota</taxon>
        <taxon>Fungi</taxon>
        <taxon>Dikarya</taxon>
        <taxon>Basidiomycota</taxon>
        <taxon>Ustilaginomycotina</taxon>
        <taxon>Ustilaginomycetes</taxon>
        <taxon>Violaceomycetales</taxon>
        <taxon>Violaceomycetaceae</taxon>
        <taxon>Violaceomyces</taxon>
    </lineage>
</organism>
<evidence type="ECO:0000313" key="1">
    <source>
        <dbReference type="EMBL" id="PWN53239.1"/>
    </source>
</evidence>
<dbReference type="Proteomes" id="UP000245626">
    <property type="component" value="Unassembled WGS sequence"/>
</dbReference>
<reference evidence="1 2" key="1">
    <citation type="journal article" date="2018" name="Mol. Biol. Evol.">
        <title>Broad Genomic Sampling Reveals a Smut Pathogenic Ancestry of the Fungal Clade Ustilaginomycotina.</title>
        <authorList>
            <person name="Kijpornyongpan T."/>
            <person name="Mondo S.J."/>
            <person name="Barry K."/>
            <person name="Sandor L."/>
            <person name="Lee J."/>
            <person name="Lipzen A."/>
            <person name="Pangilinan J."/>
            <person name="LaButti K."/>
            <person name="Hainaut M."/>
            <person name="Henrissat B."/>
            <person name="Grigoriev I.V."/>
            <person name="Spatafora J.W."/>
            <person name="Aime M.C."/>
        </authorList>
    </citation>
    <scope>NUCLEOTIDE SEQUENCE [LARGE SCALE GENOMIC DNA]</scope>
    <source>
        <strain evidence="1 2">SA 807</strain>
    </source>
</reference>
<dbReference type="EMBL" id="KZ819735">
    <property type="protein sequence ID" value="PWN53239.1"/>
    <property type="molecule type" value="Genomic_DNA"/>
</dbReference>
<accession>A0ACD0P5D3</accession>
<sequence>MCVMVVSFFHLLLLLFLLSTFNDSSLPLASTLGPPWSTFPIPQHVLFPLFRTSLNASSGSERLSGSYMYRRGCACVCVCVVVARDPVGLGHRVGRS</sequence>
<gene>
    <name evidence="1" type="ORF">IE53DRAFT_384305</name>
</gene>